<comment type="caution">
    <text evidence="4">The sequence shown here is derived from an EMBL/GenBank/DDBJ whole genome shotgun (WGS) entry which is preliminary data.</text>
</comment>
<dbReference type="Proteomes" id="UP000250321">
    <property type="component" value="Unassembled WGS sequence"/>
</dbReference>
<dbReference type="PANTHER" id="PTHR47941">
    <property type="entry name" value="PENTATRICOPEPTIDE REPEAT-CONTAINING PROTEIN 3, MITOCHONDRIAL"/>
    <property type="match status" value="1"/>
</dbReference>
<organism evidence="4 5">
    <name type="scientific">Prunus yedoensis var. nudiflora</name>
    <dbReference type="NCBI Taxonomy" id="2094558"/>
    <lineage>
        <taxon>Eukaryota</taxon>
        <taxon>Viridiplantae</taxon>
        <taxon>Streptophyta</taxon>
        <taxon>Embryophyta</taxon>
        <taxon>Tracheophyta</taxon>
        <taxon>Spermatophyta</taxon>
        <taxon>Magnoliopsida</taxon>
        <taxon>eudicotyledons</taxon>
        <taxon>Gunneridae</taxon>
        <taxon>Pentapetalae</taxon>
        <taxon>rosids</taxon>
        <taxon>fabids</taxon>
        <taxon>Rosales</taxon>
        <taxon>Rosaceae</taxon>
        <taxon>Amygdaloideae</taxon>
        <taxon>Amygdaleae</taxon>
        <taxon>Prunus</taxon>
    </lineage>
</organism>
<accession>A0A314ZG90</accession>
<dbReference type="AlphaFoldDB" id="A0A314ZG90"/>
<evidence type="ECO:0000256" key="3">
    <source>
        <dbReference type="PROSITE-ProRule" id="PRU00708"/>
    </source>
</evidence>
<sequence length="82" mass="9455">MKEVGFDPSVLYFTTLIDGLSRAENLDACKYFFDEMIKHECLPDVVCYNVMITGYRTWSLGRLKEKVRGSMLHALGYGIQRL</sequence>
<evidence type="ECO:0000256" key="1">
    <source>
        <dbReference type="ARBA" id="ARBA00007626"/>
    </source>
</evidence>
<dbReference type="Gene3D" id="1.25.40.10">
    <property type="entry name" value="Tetratricopeptide repeat domain"/>
    <property type="match status" value="1"/>
</dbReference>
<dbReference type="NCBIfam" id="TIGR00756">
    <property type="entry name" value="PPR"/>
    <property type="match status" value="1"/>
</dbReference>
<dbReference type="OrthoDB" id="185373at2759"/>
<evidence type="ECO:0000256" key="2">
    <source>
        <dbReference type="ARBA" id="ARBA00022737"/>
    </source>
</evidence>
<name>A0A314ZG90_PRUYE</name>
<dbReference type="Pfam" id="PF13041">
    <property type="entry name" value="PPR_2"/>
    <property type="match status" value="1"/>
</dbReference>
<keyword evidence="2" id="KW-0677">Repeat</keyword>
<dbReference type="EMBL" id="PJQY01000187">
    <property type="protein sequence ID" value="PQQ16554.1"/>
    <property type="molecule type" value="Genomic_DNA"/>
</dbReference>
<reference evidence="4 5" key="1">
    <citation type="submission" date="2018-02" db="EMBL/GenBank/DDBJ databases">
        <title>Draft genome of wild Prunus yedoensis var. nudiflora.</title>
        <authorList>
            <person name="Baek S."/>
            <person name="Kim J.-H."/>
            <person name="Choi K."/>
            <person name="Kim G.-B."/>
            <person name="Cho A."/>
            <person name="Jang H."/>
            <person name="Shin C.-H."/>
            <person name="Yu H.-J."/>
            <person name="Mun J.-H."/>
        </authorList>
    </citation>
    <scope>NUCLEOTIDE SEQUENCE [LARGE SCALE GENOMIC DNA]</scope>
    <source>
        <strain evidence="5">cv. Jeju island</strain>
        <tissue evidence="4">Leaf</tissue>
    </source>
</reference>
<gene>
    <name evidence="4" type="ORF">Pyn_19696</name>
</gene>
<dbReference type="STRING" id="2094558.A0A314ZG90"/>
<dbReference type="PROSITE" id="PS51375">
    <property type="entry name" value="PPR"/>
    <property type="match status" value="1"/>
</dbReference>
<keyword evidence="5" id="KW-1185">Reference proteome</keyword>
<comment type="similarity">
    <text evidence="1">Belongs to the PPR family. P subfamily.</text>
</comment>
<evidence type="ECO:0000313" key="5">
    <source>
        <dbReference type="Proteomes" id="UP000250321"/>
    </source>
</evidence>
<evidence type="ECO:0000313" key="4">
    <source>
        <dbReference type="EMBL" id="PQQ16554.1"/>
    </source>
</evidence>
<dbReference type="InterPro" id="IPR011990">
    <property type="entry name" value="TPR-like_helical_dom_sf"/>
</dbReference>
<feature type="repeat" description="PPR" evidence="3">
    <location>
        <begin position="9"/>
        <end position="43"/>
    </location>
</feature>
<proteinExistence type="inferred from homology"/>
<dbReference type="InterPro" id="IPR002885">
    <property type="entry name" value="PPR_rpt"/>
</dbReference>
<protein>
    <submittedName>
        <fullName evidence="4">Pentatricopeptide repeat-containing protein</fullName>
    </submittedName>
</protein>